<keyword evidence="3" id="KW-0963">Cytoplasm</keyword>
<dbReference type="CTD" id="40589"/>
<accession>A0A182RPK4</accession>
<dbReference type="OrthoDB" id="10255048at2759"/>
<dbReference type="GeneID" id="125762958"/>
<dbReference type="PANTHER" id="PTHR13924">
    <property type="entry name" value="TRANSFORMING ACIDIC COILED-COIL CONTAINING PROTEIN 1/2"/>
    <property type="match status" value="1"/>
</dbReference>
<dbReference type="InterPro" id="IPR007707">
    <property type="entry name" value="TACC_C"/>
</dbReference>
<keyword evidence="6" id="KW-0206">Cytoskeleton</keyword>
<keyword evidence="5 7" id="KW-0175">Coiled coil</keyword>
<dbReference type="STRING" id="62324.A0A182RPK4"/>
<evidence type="ECO:0000256" key="6">
    <source>
        <dbReference type="ARBA" id="ARBA00023212"/>
    </source>
</evidence>
<dbReference type="AlphaFoldDB" id="A0A182RPK4"/>
<dbReference type="EnsemblMetazoa" id="AFUN008187-RA">
    <property type="protein sequence ID" value="AFUN008187-PA"/>
    <property type="gene ID" value="AFUN008187"/>
</dbReference>
<evidence type="ECO:0000256" key="8">
    <source>
        <dbReference type="SAM" id="MobiDB-lite"/>
    </source>
</evidence>
<dbReference type="GO" id="GO:0005856">
    <property type="term" value="C:cytoskeleton"/>
    <property type="evidence" value="ECO:0007669"/>
    <property type="project" value="UniProtKB-SubCell"/>
</dbReference>
<feature type="coiled-coil region" evidence="7">
    <location>
        <begin position="525"/>
        <end position="633"/>
    </location>
</feature>
<dbReference type="GO" id="GO:0007052">
    <property type="term" value="P:mitotic spindle organization"/>
    <property type="evidence" value="ECO:0007669"/>
    <property type="project" value="InterPro"/>
</dbReference>
<dbReference type="VEuPathDB" id="VectorBase:AFUN008187"/>
<protein>
    <submittedName>
        <fullName evidence="10">TACC_C domain-containing protein</fullName>
    </submittedName>
</protein>
<dbReference type="KEGG" id="afun:125762958"/>
<reference evidence="10" key="1">
    <citation type="submission" date="2020-05" db="UniProtKB">
        <authorList>
            <consortium name="EnsemblMetazoa"/>
        </authorList>
    </citation>
    <scope>IDENTIFICATION</scope>
    <source>
        <strain evidence="10">FUMOZ</strain>
    </source>
</reference>
<evidence type="ECO:0000259" key="9">
    <source>
        <dbReference type="Pfam" id="PF05010"/>
    </source>
</evidence>
<comment type="subcellular location">
    <subcellularLocation>
        <location evidence="1">Cytoplasm</location>
        <location evidence="1">Cytoskeleton</location>
    </subcellularLocation>
</comment>
<dbReference type="Gene3D" id="1.20.5.1700">
    <property type="match status" value="1"/>
</dbReference>
<name>A0A182RPK4_ANOFN</name>
<dbReference type="GO" id="GO:0005737">
    <property type="term" value="C:cytoplasm"/>
    <property type="evidence" value="ECO:0007669"/>
    <property type="project" value="TreeGrafter"/>
</dbReference>
<feature type="domain" description="Transforming acidic coiled-coil-containing protein C-terminal" evidence="9">
    <location>
        <begin position="538"/>
        <end position="730"/>
    </location>
</feature>
<evidence type="ECO:0000313" key="10">
    <source>
        <dbReference type="EnsemblMetazoa" id="AFUN008187-PA"/>
    </source>
</evidence>
<feature type="region of interest" description="Disordered" evidence="8">
    <location>
        <begin position="211"/>
        <end position="231"/>
    </location>
</feature>
<dbReference type="Pfam" id="PF05010">
    <property type="entry name" value="TACC_C"/>
    <property type="match status" value="1"/>
</dbReference>
<evidence type="ECO:0000256" key="3">
    <source>
        <dbReference type="ARBA" id="ARBA00022490"/>
    </source>
</evidence>
<dbReference type="GO" id="GO:0007097">
    <property type="term" value="P:nuclear migration"/>
    <property type="evidence" value="ECO:0007669"/>
    <property type="project" value="TreeGrafter"/>
</dbReference>
<evidence type="ECO:0000256" key="1">
    <source>
        <dbReference type="ARBA" id="ARBA00004245"/>
    </source>
</evidence>
<dbReference type="PANTHER" id="PTHR13924:SF10">
    <property type="entry name" value="TRANSFORMING ACIDIC COILED-COIL PROTEIN, ISOFORM K"/>
    <property type="match status" value="1"/>
</dbReference>
<evidence type="ECO:0000256" key="7">
    <source>
        <dbReference type="SAM" id="Coils"/>
    </source>
</evidence>
<comment type="similarity">
    <text evidence="2">Belongs to the TACC family.</text>
</comment>
<dbReference type="RefSeq" id="XP_049281578.1">
    <property type="nucleotide sequence ID" value="XM_049425621.1"/>
</dbReference>
<organism evidence="10">
    <name type="scientific">Anopheles funestus</name>
    <name type="common">African malaria mosquito</name>
    <dbReference type="NCBI Taxonomy" id="62324"/>
    <lineage>
        <taxon>Eukaryota</taxon>
        <taxon>Metazoa</taxon>
        <taxon>Ecdysozoa</taxon>
        <taxon>Arthropoda</taxon>
        <taxon>Hexapoda</taxon>
        <taxon>Insecta</taxon>
        <taxon>Pterygota</taxon>
        <taxon>Neoptera</taxon>
        <taxon>Endopterygota</taxon>
        <taxon>Diptera</taxon>
        <taxon>Nematocera</taxon>
        <taxon>Culicoidea</taxon>
        <taxon>Culicidae</taxon>
        <taxon>Anophelinae</taxon>
        <taxon>Anopheles</taxon>
    </lineage>
</organism>
<dbReference type="FunFam" id="1.20.5.1700:FF:000001">
    <property type="entry name" value="Transforming acidic coiled-coil-containing protein 1 isoform 2"/>
    <property type="match status" value="1"/>
</dbReference>
<evidence type="ECO:0000256" key="4">
    <source>
        <dbReference type="ARBA" id="ARBA00022553"/>
    </source>
</evidence>
<dbReference type="VEuPathDB" id="VectorBase:AFUN2_010852"/>
<sequence length="734" mass="82449">MESMDISYSDEKIGDVSDMICDEEQHECSDHQNIVLQQVSQDAMIIEQDSQHAESIILEQKSDTSKVNILPEPNTSFPAENSKNGCDANRFPLQDTKDCNQLNIMSRSINSMELLKGNLMNTLEYSGICGSDKENMFEEAREIRLNEFPTETKSLRCAFPLDNIPEFVSDCSSDQHSSLPEEHFTPANEYNFTAADFDCLLSRGCSQPTSGTVKSTLASTSSPSTANLPRNSVLDNFDPLLRRQTIIKPENRGSVEHVEGSPSGACLALVNLPQRQPDLGSTIPIPASYNIGDDPSDHQLVDSTLLLLNALDSSSTTPLSQHHPSVSFKDNLRQEETACCLLDATIDPNYYGNRDHSESSLDKTLTTVENEISESSKSSERLVFSTNSITQEVLDSPNEEQNEPLVEISNFDKDSVQLVESNTDAEELSKLDSGLSTTPREDLIVEQLHESHLKVPSPVKQPALGVITEHTVDLSSTVIFAGVSNAHNDLTIHDGNMIAEPNSEKQNIAVQNMSEDRSVPNEEGYAEVEKKSKTEEVNIADIEKKMHDVELREESMLKRITEKDKTISKMSNVVEAYERTIAELISEKEILIRNHEVECESLKQDNEINAQHLESLEKTFSNLYAKYERMKKSAIKYKENEDKLLEKVLKLEECLRAQEQRYEKMKGHAMSQLEIANTKIDEALRNHSQESAKLKAQIKKEELYRISINEQLIQKSKENEELVKICDELISETN</sequence>
<evidence type="ECO:0000256" key="5">
    <source>
        <dbReference type="ARBA" id="ARBA00023054"/>
    </source>
</evidence>
<feature type="compositionally biased region" description="Low complexity" evidence="8">
    <location>
        <begin position="215"/>
        <end position="229"/>
    </location>
</feature>
<proteinExistence type="inferred from homology"/>
<evidence type="ECO:0000256" key="2">
    <source>
        <dbReference type="ARBA" id="ARBA00009423"/>
    </source>
</evidence>
<dbReference type="InterPro" id="IPR039915">
    <property type="entry name" value="TACC"/>
</dbReference>
<keyword evidence="4" id="KW-0597">Phosphoprotein</keyword>